<dbReference type="RefSeq" id="WP_166323243.1">
    <property type="nucleotide sequence ID" value="NZ_CP049934.1"/>
</dbReference>
<proteinExistence type="predicted"/>
<organism evidence="1 2">
    <name type="scientific">Leucobacter insecticola</name>
    <dbReference type="NCBI Taxonomy" id="2714934"/>
    <lineage>
        <taxon>Bacteria</taxon>
        <taxon>Bacillati</taxon>
        <taxon>Actinomycetota</taxon>
        <taxon>Actinomycetes</taxon>
        <taxon>Micrococcales</taxon>
        <taxon>Microbacteriaceae</taxon>
        <taxon>Leucobacter</taxon>
    </lineage>
</organism>
<dbReference type="SUPFAM" id="SSF48371">
    <property type="entry name" value="ARM repeat"/>
    <property type="match status" value="1"/>
</dbReference>
<reference evidence="1 2" key="1">
    <citation type="submission" date="2020-03" db="EMBL/GenBank/DDBJ databases">
        <title>Leucobacter sp. nov., isolated from beetles.</title>
        <authorList>
            <person name="Hyun D.-W."/>
            <person name="Bae J.-W."/>
        </authorList>
    </citation>
    <scope>NUCLEOTIDE SEQUENCE [LARGE SCALE GENOMIC DNA]</scope>
    <source>
        <strain evidence="1 2">HDW9B</strain>
    </source>
</reference>
<gene>
    <name evidence="1" type="ORF">G7067_07685</name>
</gene>
<name>A0A6G8FIQ4_9MICO</name>
<evidence type="ECO:0000313" key="2">
    <source>
        <dbReference type="Proteomes" id="UP000501387"/>
    </source>
</evidence>
<dbReference type="Gene3D" id="1.25.40.290">
    <property type="entry name" value="ARM repeat domains"/>
    <property type="match status" value="1"/>
</dbReference>
<protein>
    <submittedName>
        <fullName evidence="1">DNA alkylation repair protein</fullName>
    </submittedName>
</protein>
<accession>A0A6G8FIQ4</accession>
<dbReference type="EMBL" id="CP049934">
    <property type="protein sequence ID" value="QIM16330.1"/>
    <property type="molecule type" value="Genomic_DNA"/>
</dbReference>
<sequence length="366" mass="40124">MPLADELLGQNGAIALVEILERADHHTSFAHARLVAAEIDSLTLSERARAIARGILADIDGDRDRLSRVIRNALEDETFAGFTLWPLGLAASWSAIEAGTDQAFDNGMELMRELTPRMSSEFSVRPLLLHNLSRGLRHMTEWTGDPDWNVRRLASEGSRPLLPWGERLPVLVTDPSPTLPILNALYDDPEESVRRSVANHLNDHSRTHPELTVLTVRGWQRSGGEHVARTSRHALRTLVKRGDPGALELLGFPPVSVTVSPLTLSTKRVPAGGAVQFSAEVQNTGDEPARMVIDYVLSFPGARGGTRSKVFKIAERALDPGDGTVVTASHSFRPITTRKYYPGSYALALQINGVTQEPAEFTVEEN</sequence>
<dbReference type="KEGG" id="lins:G7067_07685"/>
<dbReference type="AlphaFoldDB" id="A0A6G8FIQ4"/>
<evidence type="ECO:0000313" key="1">
    <source>
        <dbReference type="EMBL" id="QIM16330.1"/>
    </source>
</evidence>
<dbReference type="InterPro" id="IPR016024">
    <property type="entry name" value="ARM-type_fold"/>
</dbReference>
<keyword evidence="2" id="KW-1185">Reference proteome</keyword>
<dbReference type="Proteomes" id="UP000501387">
    <property type="component" value="Chromosome"/>
</dbReference>